<dbReference type="Proteomes" id="UP000234212">
    <property type="component" value="Unassembled WGS sequence"/>
</dbReference>
<sequence length="50" mass="5548">MTRSQSQKSACKDLSRNDQTRVITTEAAYTPTSKRSCSRLTKKGPAESKN</sequence>
<organism evidence="2 3">
    <name type="scientific">Lacticaseibacillus rhamnosus</name>
    <name type="common">Lactobacillus rhamnosus</name>
    <dbReference type="NCBI Taxonomy" id="47715"/>
    <lineage>
        <taxon>Bacteria</taxon>
        <taxon>Bacillati</taxon>
        <taxon>Bacillota</taxon>
        <taxon>Bacilli</taxon>
        <taxon>Lactobacillales</taxon>
        <taxon>Lactobacillaceae</taxon>
        <taxon>Lacticaseibacillus</taxon>
    </lineage>
</organism>
<feature type="region of interest" description="Disordered" evidence="1">
    <location>
        <begin position="1"/>
        <end position="50"/>
    </location>
</feature>
<dbReference type="AntiFam" id="ANF00266">
    <property type="entry name" value="DNA repeat translations related to WP_020751851.1"/>
</dbReference>
<protein>
    <submittedName>
        <fullName evidence="2">Malolactic regulator</fullName>
    </submittedName>
</protein>
<evidence type="ECO:0000256" key="1">
    <source>
        <dbReference type="SAM" id="MobiDB-lite"/>
    </source>
</evidence>
<name>A0AAP8J2K1_LACRH</name>
<comment type="caution">
    <text evidence="2">The sequence shown here is derived from an EMBL/GenBank/DDBJ whole genome shotgun (WGS) entry which is preliminary data.</text>
</comment>
<proteinExistence type="predicted"/>
<dbReference type="EMBL" id="PKJX01000002">
    <property type="protein sequence ID" value="PLA57636.1"/>
    <property type="molecule type" value="Genomic_DNA"/>
</dbReference>
<gene>
    <name evidence="2" type="ORF">CYJ91_06480</name>
</gene>
<evidence type="ECO:0000313" key="2">
    <source>
        <dbReference type="EMBL" id="PLA57636.1"/>
    </source>
</evidence>
<feature type="compositionally biased region" description="Basic and acidic residues" evidence="1">
    <location>
        <begin position="10"/>
        <end position="19"/>
    </location>
</feature>
<evidence type="ECO:0000313" key="3">
    <source>
        <dbReference type="Proteomes" id="UP000234212"/>
    </source>
</evidence>
<accession>A0AAP8J2K1</accession>
<reference evidence="2 3" key="1">
    <citation type="submission" date="2017-12" db="EMBL/GenBank/DDBJ databases">
        <title>Phylogenetic diversity of female urinary microbiome.</title>
        <authorList>
            <person name="Thomas-White K."/>
            <person name="Wolfe A.J."/>
        </authorList>
    </citation>
    <scope>NUCLEOTIDE SEQUENCE [LARGE SCALE GENOMIC DNA]</scope>
    <source>
        <strain evidence="2 3">UMB0004</strain>
    </source>
</reference>
<dbReference type="NCBIfam" id="NF040509">
    <property type="entry name" value="Lacto_palin_RPT"/>
    <property type="match status" value="1"/>
</dbReference>
<dbReference type="AlphaFoldDB" id="A0AAP8J2K1"/>